<dbReference type="Proteomes" id="UP000000664">
    <property type="component" value="Chromosome"/>
</dbReference>
<dbReference type="AlphaFoldDB" id="A0A805ZFL6"/>
<proteinExistence type="predicted"/>
<dbReference type="RefSeq" id="WP_003647804.1">
    <property type="nucleotide sequence ID" value="NC_008530.1"/>
</dbReference>
<dbReference type="KEGG" id="lga:LGAS_0324"/>
<accession>A0A805ZFL6</accession>
<gene>
    <name evidence="1" type="ordered locus">LGAS_0324</name>
</gene>
<protein>
    <submittedName>
        <fullName evidence="1">Uncharacterized protein</fullName>
    </submittedName>
</protein>
<sequence>MIIYTRYKFNGEVLFSRFINFEEIMDRKYSCLGQMTRVTIKGRKTYEGFADEPYLSNKGKCLTLIWYDIDYGTLGLRSGKVTTIFIPLDIIIGIESILHSNPRWGHPPINEFVFSSELRSRLMKLHEKYMQSEEKSRPKKIYLNFD</sequence>
<evidence type="ECO:0000313" key="2">
    <source>
        <dbReference type="Proteomes" id="UP000000664"/>
    </source>
</evidence>
<name>A0A805ZFL6_LACGA</name>
<organism evidence="1 2">
    <name type="scientific">Lactobacillus gasseri (strain ATCC 33323 / DSM 20243 / BCRC 14619 / CIP 102991 / JCM 1131 / KCTC 3163 / NCIMB 11718 / NCTC 13722 / AM63)</name>
    <dbReference type="NCBI Taxonomy" id="324831"/>
    <lineage>
        <taxon>Bacteria</taxon>
        <taxon>Bacillati</taxon>
        <taxon>Bacillota</taxon>
        <taxon>Bacilli</taxon>
        <taxon>Lactobacillales</taxon>
        <taxon>Lactobacillaceae</taxon>
        <taxon>Lactobacillus</taxon>
    </lineage>
</organism>
<reference evidence="1 2" key="1">
    <citation type="journal article" date="2006" name="Proc. Natl. Acad. Sci. U.S.A.">
        <title>Comparative genomics of the lactic acid bacteria.</title>
        <authorList>
            <person name="Makarova K."/>
            <person name="Slesarev A."/>
            <person name="Wolf Y."/>
            <person name="Sorokin A."/>
            <person name="Mirkin B."/>
            <person name="Koonin E."/>
            <person name="Pavlov A."/>
            <person name="Pavlova N."/>
            <person name="Karamychev V."/>
            <person name="Polouchine N."/>
            <person name="Shakhova V."/>
            <person name="Grigoriev I."/>
            <person name="Lou Y."/>
            <person name="Rohksar D."/>
            <person name="Lucas S."/>
            <person name="Huang K."/>
            <person name="Goodstein D.M."/>
            <person name="Hawkins T."/>
            <person name="Plengvidhya V."/>
            <person name="Welker D."/>
            <person name="Hughes J."/>
            <person name="Goh Y."/>
            <person name="Benson A."/>
            <person name="Baldwin K."/>
            <person name="Lee J.H."/>
            <person name="Diaz-Muniz I."/>
            <person name="Dosti B."/>
            <person name="Smeianov V."/>
            <person name="Wechter W."/>
            <person name="Barabote R."/>
            <person name="Lorca G."/>
            <person name="Altermann E."/>
            <person name="Barrangou R."/>
            <person name="Ganesan B."/>
            <person name="Xie Y."/>
            <person name="Rawsthorne H."/>
            <person name="Tamir D."/>
            <person name="Parker C."/>
            <person name="Breidt F."/>
            <person name="Broadbent J."/>
            <person name="Hutkins R."/>
            <person name="O'Sullivan D."/>
            <person name="Steele J."/>
            <person name="Unlu G."/>
            <person name="Saier M."/>
            <person name="Klaenhammer T."/>
            <person name="Richardson P."/>
            <person name="Kozyavkin S."/>
            <person name="Weimer B."/>
            <person name="Mills D."/>
        </authorList>
    </citation>
    <scope>NUCLEOTIDE SEQUENCE [LARGE SCALE GENOMIC DNA]</scope>
    <source>
        <strain evidence="2">ATCC 33323 / DSM 20243 / BCRC 14619 / CIP 102991 / JCM 1131 / KCTC 3163 / NCIMB 11718 / NCTC 13722 / AM63</strain>
    </source>
</reference>
<evidence type="ECO:0000313" key="1">
    <source>
        <dbReference type="EMBL" id="ABJ59730.1"/>
    </source>
</evidence>
<dbReference type="EMBL" id="CP000413">
    <property type="protein sequence ID" value="ABJ59730.1"/>
    <property type="molecule type" value="Genomic_DNA"/>
</dbReference>
<dbReference type="GeneID" id="29639346"/>